<keyword evidence="3" id="KW-1185">Reference proteome</keyword>
<accession>A0ABR3A5Z9</accession>
<proteinExistence type="predicted"/>
<feature type="region of interest" description="Disordered" evidence="1">
    <location>
        <begin position="1"/>
        <end position="23"/>
    </location>
</feature>
<organism evidence="2 3">
    <name type="scientific">Marasmius tenuissimus</name>
    <dbReference type="NCBI Taxonomy" id="585030"/>
    <lineage>
        <taxon>Eukaryota</taxon>
        <taxon>Fungi</taxon>
        <taxon>Dikarya</taxon>
        <taxon>Basidiomycota</taxon>
        <taxon>Agaricomycotina</taxon>
        <taxon>Agaricomycetes</taxon>
        <taxon>Agaricomycetidae</taxon>
        <taxon>Agaricales</taxon>
        <taxon>Marasmiineae</taxon>
        <taxon>Marasmiaceae</taxon>
        <taxon>Marasmius</taxon>
    </lineage>
</organism>
<evidence type="ECO:0000313" key="3">
    <source>
        <dbReference type="Proteomes" id="UP001437256"/>
    </source>
</evidence>
<comment type="caution">
    <text evidence="2">The sequence shown here is derived from an EMBL/GenBank/DDBJ whole genome shotgun (WGS) entry which is preliminary data.</text>
</comment>
<protein>
    <submittedName>
        <fullName evidence="2">Uncharacterized protein</fullName>
    </submittedName>
</protein>
<reference evidence="2 3" key="1">
    <citation type="submission" date="2024-05" db="EMBL/GenBank/DDBJ databases">
        <title>A draft genome resource for the thread blight pathogen Marasmius tenuissimus strain MS-2.</title>
        <authorList>
            <person name="Yulfo-Soto G.E."/>
            <person name="Baruah I.K."/>
            <person name="Amoako-Attah I."/>
            <person name="Bukari Y."/>
            <person name="Meinhardt L.W."/>
            <person name="Bailey B.A."/>
            <person name="Cohen S.P."/>
        </authorList>
    </citation>
    <scope>NUCLEOTIDE SEQUENCE [LARGE SCALE GENOMIC DNA]</scope>
    <source>
        <strain evidence="2 3">MS-2</strain>
    </source>
</reference>
<evidence type="ECO:0000256" key="1">
    <source>
        <dbReference type="SAM" id="MobiDB-lite"/>
    </source>
</evidence>
<gene>
    <name evidence="2" type="ORF">AAF712_003958</name>
</gene>
<evidence type="ECO:0000313" key="2">
    <source>
        <dbReference type="EMBL" id="KAL0068965.1"/>
    </source>
</evidence>
<dbReference type="EMBL" id="JBBXMP010000015">
    <property type="protein sequence ID" value="KAL0068965.1"/>
    <property type="molecule type" value="Genomic_DNA"/>
</dbReference>
<name>A0ABR3A5Z9_9AGAR</name>
<dbReference type="Proteomes" id="UP001437256">
    <property type="component" value="Unassembled WGS sequence"/>
</dbReference>
<sequence length="114" mass="12328">MSEEGDASAWKRDPEAPTSIGEGGISISEVKLDKLSAVELLELSEGVLSKASRDSLGGVEPRKELSERKCFWFKASLAASLATGNIEEKGKYLRNQLPESMPSMATRRGCLKPS</sequence>